<feature type="compositionally biased region" description="Polar residues" evidence="1">
    <location>
        <begin position="156"/>
        <end position="167"/>
    </location>
</feature>
<feature type="region of interest" description="Disordered" evidence="1">
    <location>
        <begin position="156"/>
        <end position="353"/>
    </location>
</feature>
<dbReference type="EMBL" id="MU069624">
    <property type="protein sequence ID" value="KAF5837227.1"/>
    <property type="molecule type" value="Genomic_DNA"/>
</dbReference>
<proteinExistence type="predicted"/>
<feature type="compositionally biased region" description="Low complexity" evidence="1">
    <location>
        <begin position="196"/>
        <end position="205"/>
    </location>
</feature>
<keyword evidence="3" id="KW-1185">Reference proteome</keyword>
<reference evidence="2" key="1">
    <citation type="submission" date="2017-08" db="EMBL/GenBank/DDBJ databases">
        <authorList>
            <person name="Polle J.E."/>
            <person name="Barry K."/>
            <person name="Cushman J."/>
            <person name="Schmutz J."/>
            <person name="Tran D."/>
            <person name="Hathwaick L.T."/>
            <person name="Yim W.C."/>
            <person name="Jenkins J."/>
            <person name="Mckie-Krisberg Z.M."/>
            <person name="Prochnik S."/>
            <person name="Lindquist E."/>
            <person name="Dockter R.B."/>
            <person name="Adam C."/>
            <person name="Molina H."/>
            <person name="Bunkerborg J."/>
            <person name="Jin E."/>
            <person name="Buchheim M."/>
            <person name="Magnuson J."/>
        </authorList>
    </citation>
    <scope>NUCLEOTIDE SEQUENCE</scope>
    <source>
        <strain evidence="2">CCAP 19/18</strain>
    </source>
</reference>
<feature type="compositionally biased region" description="Polar residues" evidence="1">
    <location>
        <begin position="218"/>
        <end position="229"/>
    </location>
</feature>
<feature type="compositionally biased region" description="Polar residues" evidence="1">
    <location>
        <begin position="274"/>
        <end position="289"/>
    </location>
</feature>
<evidence type="ECO:0000313" key="2">
    <source>
        <dbReference type="EMBL" id="KAF5837227.1"/>
    </source>
</evidence>
<comment type="caution">
    <text evidence="2">The sequence shown here is derived from an EMBL/GenBank/DDBJ whole genome shotgun (WGS) entry which is preliminary data.</text>
</comment>
<feature type="compositionally biased region" description="Polar residues" evidence="1">
    <location>
        <begin position="28"/>
        <end position="49"/>
    </location>
</feature>
<protein>
    <submittedName>
        <fullName evidence="2">Uncharacterized protein</fullName>
    </submittedName>
</protein>
<gene>
    <name evidence="2" type="ORF">DUNSADRAFT_4682</name>
</gene>
<evidence type="ECO:0000256" key="1">
    <source>
        <dbReference type="SAM" id="MobiDB-lite"/>
    </source>
</evidence>
<organism evidence="2 3">
    <name type="scientific">Dunaliella salina</name>
    <name type="common">Green alga</name>
    <name type="synonym">Protococcus salinus</name>
    <dbReference type="NCBI Taxonomy" id="3046"/>
    <lineage>
        <taxon>Eukaryota</taxon>
        <taxon>Viridiplantae</taxon>
        <taxon>Chlorophyta</taxon>
        <taxon>core chlorophytes</taxon>
        <taxon>Chlorophyceae</taxon>
        <taxon>CS clade</taxon>
        <taxon>Chlamydomonadales</taxon>
        <taxon>Dunaliellaceae</taxon>
        <taxon>Dunaliella</taxon>
    </lineage>
</organism>
<feature type="region of interest" description="Disordered" evidence="1">
    <location>
        <begin position="1"/>
        <end position="85"/>
    </location>
</feature>
<evidence type="ECO:0000313" key="3">
    <source>
        <dbReference type="Proteomes" id="UP000815325"/>
    </source>
</evidence>
<dbReference type="Proteomes" id="UP000815325">
    <property type="component" value="Unassembled WGS sequence"/>
</dbReference>
<sequence>MGAKGGVIQAKLTRIQHEPPAVFHAPKSHTSLKPPSKSAGSQVPGSSPNKPKAPPSTMPCHPHHVDVPPWPPRRSESSAINRHRHQRDVDQAALQSRQRCKASNIACFNLVGMHSEHNRGMLQPGRPADRVLAALGILPGGPHASPLSGHSGLFHTSASARSQTPNFSSARARRARHALSARRPPRPCDLDPSLELGGQAQAALLSRRRAGMKEDTSQRSSVEMRSMPSQADLFEDDPEMGRLGPVPGHPHPAPAQDESGGQESGETSSRLIGGTSTTLHQHHSPSVSFEQGPLPCASPEPEDLPSDSEDPPEGWPGGPRRGSRSTRVPSMSEPPPRHPKNPGSDSTMKAPACRGYYASKGGCHTVPKSLGLAQSSLAARRAHLKKKAWSARSRDGLASELDDEEQLEKVVRAARAREIAAEKKQAHVEYLAYHGMDGPRPCMYMGGKPI</sequence>
<accession>A0ABQ7GRN3</accession>
<feature type="compositionally biased region" description="Low complexity" evidence="1">
    <location>
        <begin position="254"/>
        <end position="269"/>
    </location>
</feature>
<feature type="compositionally biased region" description="Basic residues" evidence="1">
    <location>
        <begin position="171"/>
        <end position="185"/>
    </location>
</feature>
<feature type="compositionally biased region" description="Acidic residues" evidence="1">
    <location>
        <begin position="300"/>
        <end position="312"/>
    </location>
</feature>
<name>A0ABQ7GRN3_DUNSA</name>